<sequence length="71" mass="8027">MDVDKTRRDIEATSIDFLPGWADVVTDRHNPTVANADVGAESRISRSIDQRSISDRQIKRSCHFPVLFLLS</sequence>
<accession>A0ABU1X5B8</accession>
<keyword evidence="2" id="KW-1185">Reference proteome</keyword>
<dbReference type="EMBL" id="JAVDWV010000016">
    <property type="protein sequence ID" value="MDR7156489.1"/>
    <property type="molecule type" value="Genomic_DNA"/>
</dbReference>
<comment type="caution">
    <text evidence="1">The sequence shown here is derived from an EMBL/GenBank/DDBJ whole genome shotgun (WGS) entry which is preliminary data.</text>
</comment>
<gene>
    <name evidence="1" type="ORF">J2W40_003333</name>
</gene>
<reference evidence="1 2" key="1">
    <citation type="submission" date="2023-07" db="EMBL/GenBank/DDBJ databases">
        <title>Sorghum-associated microbial communities from plants grown in Nebraska, USA.</title>
        <authorList>
            <person name="Schachtman D."/>
        </authorList>
    </citation>
    <scope>NUCLEOTIDE SEQUENCE [LARGE SCALE GENOMIC DNA]</scope>
    <source>
        <strain evidence="1 2">4256</strain>
    </source>
</reference>
<organism evidence="1 2">
    <name type="scientific">Sphingobium xenophagum</name>
    <dbReference type="NCBI Taxonomy" id="121428"/>
    <lineage>
        <taxon>Bacteria</taxon>
        <taxon>Pseudomonadati</taxon>
        <taxon>Pseudomonadota</taxon>
        <taxon>Alphaproteobacteria</taxon>
        <taxon>Sphingomonadales</taxon>
        <taxon>Sphingomonadaceae</taxon>
        <taxon>Sphingobium</taxon>
    </lineage>
</organism>
<evidence type="ECO:0000313" key="2">
    <source>
        <dbReference type="Proteomes" id="UP001267638"/>
    </source>
</evidence>
<proteinExistence type="predicted"/>
<name>A0ABU1X5B8_SPHXE</name>
<protein>
    <submittedName>
        <fullName evidence="1">Uncharacterized protein</fullName>
    </submittedName>
</protein>
<evidence type="ECO:0000313" key="1">
    <source>
        <dbReference type="EMBL" id="MDR7156489.1"/>
    </source>
</evidence>
<dbReference type="Proteomes" id="UP001267638">
    <property type="component" value="Unassembled WGS sequence"/>
</dbReference>